<protein>
    <recommendedName>
        <fullName evidence="3">Virus tail fiber assembly protein lambda gpK</fullName>
    </recommendedName>
</protein>
<reference evidence="1 2" key="1">
    <citation type="submission" date="2018-04" db="EMBL/GenBank/DDBJ databases">
        <authorList>
            <person name="Go L.Y."/>
            <person name="Mitchell J.A."/>
        </authorList>
    </citation>
    <scope>NUCLEOTIDE SEQUENCE [LARGE SCALE GENOMIC DNA]</scope>
    <source>
        <strain evidence="1 2">KCJK7865</strain>
    </source>
</reference>
<evidence type="ECO:0000313" key="1">
    <source>
        <dbReference type="EMBL" id="PTU53956.1"/>
    </source>
</evidence>
<evidence type="ECO:0000313" key="2">
    <source>
        <dbReference type="Proteomes" id="UP000244874"/>
    </source>
</evidence>
<organism evidence="1 2">
    <name type="scientific">Pseudomonas plecoglossicida</name>
    <dbReference type="NCBI Taxonomy" id="70775"/>
    <lineage>
        <taxon>Bacteria</taxon>
        <taxon>Pseudomonadati</taxon>
        <taxon>Pseudomonadota</taxon>
        <taxon>Gammaproteobacteria</taxon>
        <taxon>Pseudomonadales</taxon>
        <taxon>Pseudomonadaceae</taxon>
        <taxon>Pseudomonas</taxon>
    </lineage>
</organism>
<comment type="caution">
    <text evidence="1">The sequence shown here is derived from an EMBL/GenBank/DDBJ whole genome shotgun (WGS) entry which is preliminary data.</text>
</comment>
<dbReference type="Pfam" id="PF02413">
    <property type="entry name" value="Caudo_TAP"/>
    <property type="match status" value="1"/>
</dbReference>
<dbReference type="AlphaFoldDB" id="A0A2R7UPS1"/>
<dbReference type="RefSeq" id="WP_108479905.1">
    <property type="nucleotide sequence ID" value="NZ_QANO01000064.1"/>
</dbReference>
<dbReference type="InterPro" id="IPR003458">
    <property type="entry name" value="Phage_T4_Gp38_tail_assem"/>
</dbReference>
<dbReference type="Proteomes" id="UP000244874">
    <property type="component" value="Unassembled WGS sequence"/>
</dbReference>
<gene>
    <name evidence="1" type="ORF">DBB42_01700</name>
</gene>
<proteinExistence type="predicted"/>
<name>A0A2R7UPS1_PSEDL</name>
<evidence type="ECO:0008006" key="3">
    <source>
        <dbReference type="Google" id="ProtNLM"/>
    </source>
</evidence>
<sequence>MIIKLTPQEMYPPQQLAVWKNGEQLNINGLTIDLANLVDGASLPANAIGSAWVAGPIQRVGGQVVLTLFFPNSSESTEAERFPRDLVDVPDGRVALPGKAVEEHFPTLGFAQIDWSLMQTPAQQAEALALTTIAQLRREADQAVAPLADAVALGMASEAEAKKLTDWQRFRVLLNRVPEQAGWPTDIDWPVPPA</sequence>
<dbReference type="EMBL" id="QANO01000064">
    <property type="protein sequence ID" value="PTU53956.1"/>
    <property type="molecule type" value="Genomic_DNA"/>
</dbReference>
<accession>A0A2R7UPS1</accession>